<evidence type="ECO:0000256" key="1">
    <source>
        <dbReference type="ARBA" id="ARBA00009952"/>
    </source>
</evidence>
<name>A0A061D1P9_BABBI</name>
<evidence type="ECO:0000313" key="3">
    <source>
        <dbReference type="Proteomes" id="UP000033188"/>
    </source>
</evidence>
<dbReference type="AlphaFoldDB" id="A0A061D1P9"/>
<dbReference type="InterPro" id="IPR008560">
    <property type="entry name" value="DUF842_euk"/>
</dbReference>
<dbReference type="OMA" id="AFECCVR"/>
<reference evidence="3" key="1">
    <citation type="journal article" date="2014" name="Nucleic Acids Res.">
        <title>The evolutionary dynamics of variant antigen genes in Babesia reveal a history of genomic innovation underlying host-parasite interaction.</title>
        <authorList>
            <person name="Jackson A.P."/>
            <person name="Otto T.D."/>
            <person name="Darby A."/>
            <person name="Ramaprasad A."/>
            <person name="Xia D."/>
            <person name="Echaide I.E."/>
            <person name="Farber M."/>
            <person name="Gahlot S."/>
            <person name="Gamble J."/>
            <person name="Gupta D."/>
            <person name="Gupta Y."/>
            <person name="Jackson L."/>
            <person name="Malandrin L."/>
            <person name="Malas T.B."/>
            <person name="Moussa E."/>
            <person name="Nair M."/>
            <person name="Reid A.J."/>
            <person name="Sanders M."/>
            <person name="Sharma J."/>
            <person name="Tracey A."/>
            <person name="Quail M.A."/>
            <person name="Weir W."/>
            <person name="Wastling J.M."/>
            <person name="Hall N."/>
            <person name="Willadsen P."/>
            <person name="Lingelbach K."/>
            <person name="Shiels B."/>
            <person name="Tait A."/>
            <person name="Berriman M."/>
            <person name="Allred D.R."/>
            <person name="Pain A."/>
        </authorList>
    </citation>
    <scope>NUCLEOTIDE SEQUENCE [LARGE SCALE GENOMIC DNA]</scope>
    <source>
        <strain evidence="3">Bond</strain>
    </source>
</reference>
<proteinExistence type="inferred from homology"/>
<gene>
    <name evidence="2" type="ORF">BBBOND_0103710</name>
</gene>
<organism evidence="2 3">
    <name type="scientific">Babesia bigemina</name>
    <dbReference type="NCBI Taxonomy" id="5866"/>
    <lineage>
        <taxon>Eukaryota</taxon>
        <taxon>Sar</taxon>
        <taxon>Alveolata</taxon>
        <taxon>Apicomplexa</taxon>
        <taxon>Aconoidasida</taxon>
        <taxon>Piroplasmida</taxon>
        <taxon>Babesiidae</taxon>
        <taxon>Babesia</taxon>
    </lineage>
</organism>
<evidence type="ECO:0000313" key="2">
    <source>
        <dbReference type="EMBL" id="CDR94057.1"/>
    </source>
</evidence>
<protein>
    <submittedName>
        <fullName evidence="2">YOU2-like small euk. C2C2 zinc finger protein, putative</fullName>
    </submittedName>
</protein>
<dbReference type="Pfam" id="PF05811">
    <property type="entry name" value="DUF842"/>
    <property type="match status" value="1"/>
</dbReference>
<dbReference type="EMBL" id="LK391707">
    <property type="protein sequence ID" value="CDR94057.1"/>
    <property type="molecule type" value="Genomic_DNA"/>
</dbReference>
<dbReference type="RefSeq" id="XP_012766243.1">
    <property type="nucleotide sequence ID" value="XM_012910789.1"/>
</dbReference>
<dbReference type="Proteomes" id="UP000033188">
    <property type="component" value="Chromosome 1"/>
</dbReference>
<dbReference type="GeneID" id="24562598"/>
<dbReference type="KEGG" id="bbig:BBBOND_0103710"/>
<sequence>MGWFSSSDSGASASGSGEAVGLMARAEAFQKQVDGMLTEVTRMSLPLQKSAFECCVRCFDGGSENLDKLGDCVKQCQSRPEKFGNAVQGELNQLQDALMSCQKKCVDQFSSKGAGASESISASMERCAVQCYDNNEGLLRDISSRLTSIYRNF</sequence>
<dbReference type="GO" id="GO:0005737">
    <property type="term" value="C:cytoplasm"/>
    <property type="evidence" value="ECO:0007669"/>
    <property type="project" value="TreeGrafter"/>
</dbReference>
<dbReference type="VEuPathDB" id="PiroplasmaDB:BBBOND_0103710"/>
<keyword evidence="3" id="KW-1185">Reference proteome</keyword>
<accession>A0A061D1P9</accession>
<dbReference type="PANTHER" id="PTHR21096:SF0">
    <property type="entry name" value="PROTEIN FAM136A"/>
    <property type="match status" value="1"/>
</dbReference>
<dbReference type="PANTHER" id="PTHR21096">
    <property type="entry name" value="PROTEIN FAM136A"/>
    <property type="match status" value="1"/>
</dbReference>
<dbReference type="OrthoDB" id="9975421at2759"/>
<comment type="similarity">
    <text evidence="1">Belongs to the FAM136 family.</text>
</comment>